<dbReference type="Proteomes" id="UP001223016">
    <property type="component" value="Unassembled WGS sequence"/>
</dbReference>
<protein>
    <submittedName>
        <fullName evidence="1">Uncharacterized protein</fullName>
    </submittedName>
</protein>
<keyword evidence="2" id="KW-1185">Reference proteome</keyword>
<name>A0ABT9CPW5_9PSED</name>
<proteinExistence type="predicted"/>
<evidence type="ECO:0000313" key="1">
    <source>
        <dbReference type="EMBL" id="MDO7927538.1"/>
    </source>
</evidence>
<accession>A0ABT9CPW5</accession>
<gene>
    <name evidence="1" type="ORF">Q6A51_12150</name>
</gene>
<evidence type="ECO:0000313" key="2">
    <source>
        <dbReference type="Proteomes" id="UP001223016"/>
    </source>
</evidence>
<comment type="caution">
    <text evidence="1">The sequence shown here is derived from an EMBL/GenBank/DDBJ whole genome shotgun (WGS) entry which is preliminary data.</text>
</comment>
<reference evidence="1 2" key="1">
    <citation type="submission" date="2023-07" db="EMBL/GenBank/DDBJ databases">
        <title>Identification of four novel Pseudomonas species associated with bacterial leaf spot of cucurbits.</title>
        <authorList>
            <person name="Fullem K.R."/>
        </authorList>
    </citation>
    <scope>NUCLEOTIDE SEQUENCE [LARGE SCALE GENOMIC DNA]</scope>
    <source>
        <strain evidence="1 2">KFB 138</strain>
    </source>
</reference>
<organism evidence="1 2">
    <name type="scientific">Pseudomonas serbiensis</name>
    <dbReference type="NCBI Taxonomy" id="3064350"/>
    <lineage>
        <taxon>Bacteria</taxon>
        <taxon>Pseudomonadati</taxon>
        <taxon>Pseudomonadota</taxon>
        <taxon>Gammaproteobacteria</taxon>
        <taxon>Pseudomonadales</taxon>
        <taxon>Pseudomonadaceae</taxon>
        <taxon>Pseudomonas</taxon>
    </lineage>
</organism>
<sequence length="56" mass="5966">MKVKTRKCMAVLGVLAVVGIYAAGAYRIEMIRQAPKVAICSFGHCVPTTATLSALR</sequence>
<dbReference type="EMBL" id="JAUQOO010000008">
    <property type="protein sequence ID" value="MDO7927538.1"/>
    <property type="molecule type" value="Genomic_DNA"/>
</dbReference>
<dbReference type="RefSeq" id="WP_201017439.1">
    <property type="nucleotide sequence ID" value="NZ_JAUQOO010000008.1"/>
</dbReference>